<sequence length="292" mass="33975">MLKELLTQSKKTSIFHQQHDLFQTQPTSKSYLLKFHRFHTVFLAHQQHSFAQVEQHNHSGVQFMRAKATSQASNEVSYSNPQIGYIKSQIGFHMSPIFSNIFPLKIQIPKMFKMFDHFEAKFIQTLQFRPIFVISKSVQANILVVSSNLCGSESFVQPQQTFKFINLLIKIHFKRKRGKQRTLVNIIDLQPIDISIKFFRIPQNIFSFLHSSNLLSLYLKRLHSSTQQFSSCIIESRIQIELIFFVQSFEISTQITLNQFNEVTQKHNWSKLTLLQGSVDASYLEGATLDQL</sequence>
<evidence type="ECO:0000313" key="1">
    <source>
        <dbReference type="EMBL" id="CAD8118223.1"/>
    </source>
</evidence>
<name>A0A8S1QRP1_PARPR</name>
<evidence type="ECO:0000313" key="2">
    <source>
        <dbReference type="Proteomes" id="UP000688137"/>
    </source>
</evidence>
<dbReference type="Proteomes" id="UP000688137">
    <property type="component" value="Unassembled WGS sequence"/>
</dbReference>
<dbReference type="EMBL" id="CAJJDM010000239">
    <property type="protein sequence ID" value="CAD8118223.1"/>
    <property type="molecule type" value="Genomic_DNA"/>
</dbReference>
<proteinExistence type="predicted"/>
<keyword evidence="2" id="KW-1185">Reference proteome</keyword>
<organism evidence="1 2">
    <name type="scientific">Paramecium primaurelia</name>
    <dbReference type="NCBI Taxonomy" id="5886"/>
    <lineage>
        <taxon>Eukaryota</taxon>
        <taxon>Sar</taxon>
        <taxon>Alveolata</taxon>
        <taxon>Ciliophora</taxon>
        <taxon>Intramacronucleata</taxon>
        <taxon>Oligohymenophorea</taxon>
        <taxon>Peniculida</taxon>
        <taxon>Parameciidae</taxon>
        <taxon>Paramecium</taxon>
    </lineage>
</organism>
<dbReference type="AlphaFoldDB" id="A0A8S1QRP1"/>
<accession>A0A8S1QRP1</accession>
<comment type="caution">
    <text evidence="1">The sequence shown here is derived from an EMBL/GenBank/DDBJ whole genome shotgun (WGS) entry which is preliminary data.</text>
</comment>
<gene>
    <name evidence="1" type="ORF">PPRIM_AZ9-3.1.T2300003</name>
</gene>
<reference evidence="1" key="1">
    <citation type="submission" date="2021-01" db="EMBL/GenBank/DDBJ databases">
        <authorList>
            <consortium name="Genoscope - CEA"/>
            <person name="William W."/>
        </authorList>
    </citation>
    <scope>NUCLEOTIDE SEQUENCE</scope>
</reference>
<protein>
    <submittedName>
        <fullName evidence="1">Uncharacterized protein</fullName>
    </submittedName>
</protein>